<protein>
    <submittedName>
        <fullName evidence="2">Thiosulfate dehydrogenase [quinone] large subunit</fullName>
    </submittedName>
</protein>
<evidence type="ECO:0000313" key="2">
    <source>
        <dbReference type="EMBL" id="TQN44800.1"/>
    </source>
</evidence>
<dbReference type="RefSeq" id="WP_141824109.1">
    <property type="nucleotide sequence ID" value="NZ_VFQF01000003.1"/>
</dbReference>
<proteinExistence type="predicted"/>
<dbReference type="Proteomes" id="UP000320085">
    <property type="component" value="Unassembled WGS sequence"/>
</dbReference>
<organism evidence="2 3">
    <name type="scientific">Humibacillus xanthopallidus</name>
    <dbReference type="NCBI Taxonomy" id="412689"/>
    <lineage>
        <taxon>Bacteria</taxon>
        <taxon>Bacillati</taxon>
        <taxon>Actinomycetota</taxon>
        <taxon>Actinomycetes</taxon>
        <taxon>Micrococcales</taxon>
        <taxon>Intrasporangiaceae</taxon>
        <taxon>Humibacillus</taxon>
    </lineage>
</organism>
<keyword evidence="1" id="KW-0812">Transmembrane</keyword>
<feature type="transmembrane region" description="Helical" evidence="1">
    <location>
        <begin position="102"/>
        <end position="119"/>
    </location>
</feature>
<keyword evidence="1" id="KW-1133">Transmembrane helix</keyword>
<sequence>MTTHDSRPGTTASSADLHDPTKGVVTFQEEVVRSSIARKFLAGLRIVLGFTFFWAFIDKMFGLGYATPAAKAWIHGGTPAQGFMKNAEGPFGSFFKNIAGPWADWLFMAGLLGIGVALLAGAGLKIAAWTGALLLALMYLAEFPLGQSGMTNPLVDSHWIEALGIAVVATTLAGDTWGLGKWWGRHVGNGFLR</sequence>
<keyword evidence="1" id="KW-0472">Membrane</keyword>
<feature type="transmembrane region" description="Helical" evidence="1">
    <location>
        <begin position="40"/>
        <end position="57"/>
    </location>
</feature>
<accession>A0A543PL55</accession>
<dbReference type="OrthoDB" id="3253635at2"/>
<evidence type="ECO:0000256" key="1">
    <source>
        <dbReference type="SAM" id="Phobius"/>
    </source>
</evidence>
<evidence type="ECO:0000313" key="3">
    <source>
        <dbReference type="Proteomes" id="UP000320085"/>
    </source>
</evidence>
<dbReference type="EMBL" id="VFQF01000003">
    <property type="protein sequence ID" value="TQN44800.1"/>
    <property type="molecule type" value="Genomic_DNA"/>
</dbReference>
<name>A0A543PL55_9MICO</name>
<feature type="transmembrane region" description="Helical" evidence="1">
    <location>
        <begin position="158"/>
        <end position="179"/>
    </location>
</feature>
<reference evidence="2 3" key="1">
    <citation type="submission" date="2019-06" db="EMBL/GenBank/DDBJ databases">
        <title>Sequencing the genomes of 1000 actinobacteria strains.</title>
        <authorList>
            <person name="Klenk H.-P."/>
        </authorList>
    </citation>
    <scope>NUCLEOTIDE SEQUENCE [LARGE SCALE GENOMIC DNA]</scope>
    <source>
        <strain evidence="2 3">DSM 21776</strain>
    </source>
</reference>
<comment type="caution">
    <text evidence="2">The sequence shown here is derived from an EMBL/GenBank/DDBJ whole genome shotgun (WGS) entry which is preliminary data.</text>
</comment>
<gene>
    <name evidence="2" type="ORF">FHX52_4021</name>
</gene>
<dbReference type="AlphaFoldDB" id="A0A543PL55"/>
<feature type="transmembrane region" description="Helical" evidence="1">
    <location>
        <begin position="126"/>
        <end position="146"/>
    </location>
</feature>